<dbReference type="Proteomes" id="UP000262172">
    <property type="component" value="Unassembled WGS sequence"/>
</dbReference>
<keyword evidence="1" id="KW-1133">Transmembrane helix</keyword>
<proteinExistence type="predicted"/>
<sequence length="115" mass="12567">MKNTRNAPSVTSLPQAPHDEANHRVRRYALTMGIRTVCFILMVVVQPYGWWTWAFGVGAAVLPYIAVVFANAGSDSNEVLAESPERQLEAPAVAVDDSAGRPTIVTIDEKRDDAQ</sequence>
<dbReference type="EMBL" id="QUAB01000046">
    <property type="protein sequence ID" value="REJ04433.1"/>
    <property type="molecule type" value="Genomic_DNA"/>
</dbReference>
<dbReference type="OrthoDB" id="4229919at2"/>
<dbReference type="RefSeq" id="WP_116242832.1">
    <property type="nucleotide sequence ID" value="NZ_QUAB01000046.1"/>
</dbReference>
<reference evidence="2 3" key="1">
    <citation type="submission" date="2018-08" db="EMBL/GenBank/DDBJ databases">
        <title>Isolation, diversity and antifungal activity of Actinobacteria from cow dung.</title>
        <authorList>
            <person name="Ling L."/>
        </authorList>
    </citation>
    <scope>NUCLEOTIDE SEQUENCE [LARGE SCALE GENOMIC DNA]</scope>
    <source>
        <strain evidence="2 3">NEAU-LLE</strain>
    </source>
</reference>
<evidence type="ECO:0000313" key="2">
    <source>
        <dbReference type="EMBL" id="REJ04433.1"/>
    </source>
</evidence>
<feature type="transmembrane region" description="Helical" evidence="1">
    <location>
        <begin position="28"/>
        <end position="45"/>
    </location>
</feature>
<gene>
    <name evidence="2" type="ORF">DY023_13325</name>
</gene>
<organism evidence="2 3">
    <name type="scientific">Microbacterium bovistercoris</name>
    <dbReference type="NCBI Taxonomy" id="2293570"/>
    <lineage>
        <taxon>Bacteria</taxon>
        <taxon>Bacillati</taxon>
        <taxon>Actinomycetota</taxon>
        <taxon>Actinomycetes</taxon>
        <taxon>Micrococcales</taxon>
        <taxon>Microbacteriaceae</taxon>
        <taxon>Microbacterium</taxon>
    </lineage>
</organism>
<dbReference type="AlphaFoldDB" id="A0A371NQH6"/>
<feature type="transmembrane region" description="Helical" evidence="1">
    <location>
        <begin position="51"/>
        <end position="70"/>
    </location>
</feature>
<dbReference type="InterPro" id="IPR021449">
    <property type="entry name" value="DUF3099"/>
</dbReference>
<name>A0A371NQH6_9MICO</name>
<keyword evidence="3" id="KW-1185">Reference proteome</keyword>
<keyword evidence="1" id="KW-0812">Transmembrane</keyword>
<evidence type="ECO:0000256" key="1">
    <source>
        <dbReference type="SAM" id="Phobius"/>
    </source>
</evidence>
<keyword evidence="1" id="KW-0472">Membrane</keyword>
<evidence type="ECO:0000313" key="3">
    <source>
        <dbReference type="Proteomes" id="UP000262172"/>
    </source>
</evidence>
<comment type="caution">
    <text evidence="2">The sequence shown here is derived from an EMBL/GenBank/DDBJ whole genome shotgun (WGS) entry which is preliminary data.</text>
</comment>
<dbReference type="Pfam" id="PF11298">
    <property type="entry name" value="DUF3099"/>
    <property type="match status" value="1"/>
</dbReference>
<protein>
    <submittedName>
        <fullName evidence="2">DUF3099 domain-containing protein</fullName>
    </submittedName>
</protein>
<accession>A0A371NQH6</accession>